<keyword evidence="2" id="KW-1185">Reference proteome</keyword>
<proteinExistence type="predicted"/>
<evidence type="ECO:0000313" key="1">
    <source>
        <dbReference type="EMBL" id="EER10490.1"/>
    </source>
</evidence>
<sequence length="213" mass="24047">MATAQLVWDDRGIWRTATTRVLENHNQAIFWFPVKDPSRFQVYARLIQRLALLHFGSRRVGGIRRHTTFREDAGSDYVIFQAIPDVPVALAMAPPQKQIRTEDGGRWKCGVVYLAGTDTNDPRVSDAVRAYHVLGEKFSSAVQENCDSEDCLGDLSRAAQAAMADPYVIAMFRPPHSVLPLPPIDTKQEFDERSERSYIAVKPKTRSRGMMIN</sequence>
<dbReference type="InParanoid" id="C5KYB3"/>
<dbReference type="AlphaFoldDB" id="C5KYB3"/>
<reference evidence="1 2" key="1">
    <citation type="submission" date="2008-07" db="EMBL/GenBank/DDBJ databases">
        <authorList>
            <person name="El-Sayed N."/>
            <person name="Caler E."/>
            <person name="Inman J."/>
            <person name="Amedeo P."/>
            <person name="Hass B."/>
            <person name="Wortman J."/>
        </authorList>
    </citation>
    <scope>NUCLEOTIDE SEQUENCE [LARGE SCALE GENOMIC DNA]</scope>
    <source>
        <strain evidence="2">ATCC 50983 / TXsc</strain>
    </source>
</reference>
<dbReference type="RefSeq" id="XP_002778695.1">
    <property type="nucleotide sequence ID" value="XM_002778649.1"/>
</dbReference>
<dbReference type="Proteomes" id="UP000007800">
    <property type="component" value="Unassembled WGS sequence"/>
</dbReference>
<dbReference type="GeneID" id="9038449"/>
<dbReference type="EMBL" id="GG677382">
    <property type="protein sequence ID" value="EER10490.1"/>
    <property type="molecule type" value="Genomic_DNA"/>
</dbReference>
<name>C5KYB3_PERM5</name>
<evidence type="ECO:0000313" key="2">
    <source>
        <dbReference type="Proteomes" id="UP000007800"/>
    </source>
</evidence>
<dbReference type="OMA" id="NCDSEDC"/>
<organism evidence="2">
    <name type="scientific">Perkinsus marinus (strain ATCC 50983 / TXsc)</name>
    <dbReference type="NCBI Taxonomy" id="423536"/>
    <lineage>
        <taxon>Eukaryota</taxon>
        <taxon>Sar</taxon>
        <taxon>Alveolata</taxon>
        <taxon>Perkinsozoa</taxon>
        <taxon>Perkinsea</taxon>
        <taxon>Perkinsida</taxon>
        <taxon>Perkinsidae</taxon>
        <taxon>Perkinsus</taxon>
    </lineage>
</organism>
<gene>
    <name evidence="1" type="ORF">Pmar_PMAR005825</name>
</gene>
<dbReference type="OrthoDB" id="441549at2759"/>
<protein>
    <submittedName>
        <fullName evidence="1">Uncharacterized protein</fullName>
    </submittedName>
</protein>
<accession>C5KYB3</accession>